<evidence type="ECO:0000313" key="6">
    <source>
        <dbReference type="EMBL" id="MFD1044418.1"/>
    </source>
</evidence>
<dbReference type="EMBL" id="JBHTIS010000051">
    <property type="protein sequence ID" value="MFD1044418.1"/>
    <property type="molecule type" value="Genomic_DNA"/>
</dbReference>
<dbReference type="InterPro" id="IPR003018">
    <property type="entry name" value="GAF"/>
</dbReference>
<dbReference type="PROSITE" id="PS00211">
    <property type="entry name" value="ABC_TRANSPORTER_1"/>
    <property type="match status" value="1"/>
</dbReference>
<evidence type="ECO:0000313" key="7">
    <source>
        <dbReference type="Proteomes" id="UP001597045"/>
    </source>
</evidence>
<keyword evidence="7" id="KW-1185">Reference proteome</keyword>
<keyword evidence="3" id="KW-0547">Nucleotide-binding</keyword>
<comment type="caution">
    <text evidence="6">The sequence shown here is derived from an EMBL/GenBank/DDBJ whole genome shotgun (WGS) entry which is preliminary data.</text>
</comment>
<dbReference type="InterPro" id="IPR017871">
    <property type="entry name" value="ABC_transporter-like_CS"/>
</dbReference>
<dbReference type="Pfam" id="PF01590">
    <property type="entry name" value="GAF"/>
    <property type="match status" value="1"/>
</dbReference>
<accession>A0ABW3M1K2</accession>
<keyword evidence="2" id="KW-0813">Transport</keyword>
<dbReference type="Proteomes" id="UP001597045">
    <property type="component" value="Unassembled WGS sequence"/>
</dbReference>
<keyword evidence="4" id="KW-0067">ATP-binding</keyword>
<name>A0ABW3M1K2_9PSEU</name>
<evidence type="ECO:0000256" key="3">
    <source>
        <dbReference type="ARBA" id="ARBA00022741"/>
    </source>
</evidence>
<dbReference type="InterPro" id="IPR027417">
    <property type="entry name" value="P-loop_NTPase"/>
</dbReference>
<proteinExistence type="inferred from homology"/>
<dbReference type="InterPro" id="IPR050319">
    <property type="entry name" value="ABC_transp_ATP-bind"/>
</dbReference>
<dbReference type="PANTHER" id="PTHR43776">
    <property type="entry name" value="TRANSPORT ATP-BINDING PROTEIN"/>
    <property type="match status" value="1"/>
</dbReference>
<dbReference type="InterPro" id="IPR003439">
    <property type="entry name" value="ABC_transporter-like_ATP-bd"/>
</dbReference>
<gene>
    <name evidence="6" type="ORF">ACFQ1S_01820</name>
</gene>
<evidence type="ECO:0000256" key="1">
    <source>
        <dbReference type="ARBA" id="ARBA00005417"/>
    </source>
</evidence>
<reference evidence="7" key="1">
    <citation type="journal article" date="2019" name="Int. J. Syst. Evol. Microbiol.">
        <title>The Global Catalogue of Microorganisms (GCM) 10K type strain sequencing project: providing services to taxonomists for standard genome sequencing and annotation.</title>
        <authorList>
            <consortium name="The Broad Institute Genomics Platform"/>
            <consortium name="The Broad Institute Genome Sequencing Center for Infectious Disease"/>
            <person name="Wu L."/>
            <person name="Ma J."/>
        </authorList>
    </citation>
    <scope>NUCLEOTIDE SEQUENCE [LARGE SCALE GENOMIC DNA]</scope>
    <source>
        <strain evidence="7">JCM 31486</strain>
    </source>
</reference>
<protein>
    <submittedName>
        <fullName evidence="6">GAF domain-containing protein</fullName>
    </submittedName>
</protein>
<sequence length="498" mass="54742">MEDTRLRPVPADDHGLARTRVRFLTAEEVRPDQVRDPILASWQRSRLSSVPADRIRLPYVNDQNMDTPLIRAAEPVLARLGEQLDGQPVSLILTDPNGVVLTQHTGDPDLHRHLESVELAPGFSYGEQFVGTNGIGTALADGRPTHVFGHEHYAENLENLACAGVPIHDPISGKTIGAVDLTCWREDAGQLLVALARTTAEQIRQALLGNSDVRELALFQAYLKAVEHVDVAVPDELYWAGRLTLCGEPDDLPKYDDAFQAWFASRPVRRQAGENQVKPRPSVIAAMVPVPVSGEGSRDPDELGVAASDTEVLRRRDVSELSAAEREHLHELMRLLRPDPPMRAALADVTARHEALHSGYRMLDRPVAEPIRLHKALPSSKVDLRVDELLESVQLSTSLRNRYPHELSGGQRQRVCIARALALSPDLLVADEPTSALDVSVQARILTLFRELQDAHGFACLFISHDLAVIEALAGRVAVMHRGHVVEQGPTKAVLSSP</sequence>
<dbReference type="PANTHER" id="PTHR43776:SF7">
    <property type="entry name" value="D,D-DIPEPTIDE TRANSPORT ATP-BINDING PROTEIN DDPF-RELATED"/>
    <property type="match status" value="1"/>
</dbReference>
<evidence type="ECO:0000259" key="5">
    <source>
        <dbReference type="PROSITE" id="PS50893"/>
    </source>
</evidence>
<feature type="non-terminal residue" evidence="6">
    <location>
        <position position="498"/>
    </location>
</feature>
<feature type="domain" description="ABC transporter" evidence="5">
    <location>
        <begin position="285"/>
        <end position="498"/>
    </location>
</feature>
<comment type="similarity">
    <text evidence="1">Belongs to the ABC transporter superfamily.</text>
</comment>
<dbReference type="Gene3D" id="3.40.50.300">
    <property type="entry name" value="P-loop containing nucleotide triphosphate hydrolases"/>
    <property type="match status" value="1"/>
</dbReference>
<organism evidence="6 7">
    <name type="scientific">Kibdelosporangium lantanae</name>
    <dbReference type="NCBI Taxonomy" id="1497396"/>
    <lineage>
        <taxon>Bacteria</taxon>
        <taxon>Bacillati</taxon>
        <taxon>Actinomycetota</taxon>
        <taxon>Actinomycetes</taxon>
        <taxon>Pseudonocardiales</taxon>
        <taxon>Pseudonocardiaceae</taxon>
        <taxon>Kibdelosporangium</taxon>
    </lineage>
</organism>
<evidence type="ECO:0000256" key="4">
    <source>
        <dbReference type="ARBA" id="ARBA00022840"/>
    </source>
</evidence>
<dbReference type="InterPro" id="IPR029016">
    <property type="entry name" value="GAF-like_dom_sf"/>
</dbReference>
<dbReference type="PROSITE" id="PS50893">
    <property type="entry name" value="ABC_TRANSPORTER_2"/>
    <property type="match status" value="1"/>
</dbReference>
<dbReference type="SUPFAM" id="SSF52540">
    <property type="entry name" value="P-loop containing nucleoside triphosphate hydrolases"/>
    <property type="match status" value="1"/>
</dbReference>
<evidence type="ECO:0000256" key="2">
    <source>
        <dbReference type="ARBA" id="ARBA00022448"/>
    </source>
</evidence>
<dbReference type="Gene3D" id="3.30.450.40">
    <property type="match status" value="1"/>
</dbReference>
<dbReference type="Pfam" id="PF00005">
    <property type="entry name" value="ABC_tran"/>
    <property type="match status" value="1"/>
</dbReference>